<organism evidence="3 4">
    <name type="scientific">Mucilaginibacter auburnensis</name>
    <dbReference type="NCBI Taxonomy" id="1457233"/>
    <lineage>
        <taxon>Bacteria</taxon>
        <taxon>Pseudomonadati</taxon>
        <taxon>Bacteroidota</taxon>
        <taxon>Sphingobacteriia</taxon>
        <taxon>Sphingobacteriales</taxon>
        <taxon>Sphingobacteriaceae</taxon>
        <taxon>Mucilaginibacter</taxon>
    </lineage>
</organism>
<dbReference type="AlphaFoldDB" id="A0A2H9VQN9"/>
<dbReference type="PANTHER" id="PTHR12147:SF26">
    <property type="entry name" value="PEPTIDASE M28 DOMAIN-CONTAINING PROTEIN"/>
    <property type="match status" value="1"/>
</dbReference>
<reference evidence="3 4" key="1">
    <citation type="submission" date="2017-11" db="EMBL/GenBank/DDBJ databases">
        <title>Genomic Encyclopedia of Archaeal and Bacterial Type Strains, Phase II (KMG-II): From Individual Species to Whole Genera.</title>
        <authorList>
            <person name="Goeker M."/>
        </authorList>
    </citation>
    <scope>NUCLEOTIDE SEQUENCE [LARGE SCALE GENOMIC DNA]</scope>
    <source>
        <strain evidence="3 4">DSM 28175</strain>
    </source>
</reference>
<dbReference type="InterPro" id="IPR045175">
    <property type="entry name" value="M28_fam"/>
</dbReference>
<dbReference type="Proteomes" id="UP000242687">
    <property type="component" value="Unassembled WGS sequence"/>
</dbReference>
<dbReference type="GO" id="GO:0006508">
    <property type="term" value="P:proteolysis"/>
    <property type="evidence" value="ECO:0007669"/>
    <property type="project" value="InterPro"/>
</dbReference>
<keyword evidence="3" id="KW-0645">Protease</keyword>
<dbReference type="GO" id="GO:0004180">
    <property type="term" value="F:carboxypeptidase activity"/>
    <property type="evidence" value="ECO:0007669"/>
    <property type="project" value="UniProtKB-KW"/>
</dbReference>
<accession>A0A2H9VQN9</accession>
<dbReference type="GO" id="GO:0008235">
    <property type="term" value="F:metalloexopeptidase activity"/>
    <property type="evidence" value="ECO:0007669"/>
    <property type="project" value="InterPro"/>
</dbReference>
<evidence type="ECO:0000256" key="1">
    <source>
        <dbReference type="SAM" id="SignalP"/>
    </source>
</evidence>
<keyword evidence="1" id="KW-0732">Signal</keyword>
<dbReference type="PANTHER" id="PTHR12147">
    <property type="entry name" value="METALLOPEPTIDASE M28 FAMILY MEMBER"/>
    <property type="match status" value="1"/>
</dbReference>
<dbReference type="RefSeq" id="WP_100339431.1">
    <property type="nucleotide sequence ID" value="NZ_PGFJ01000001.1"/>
</dbReference>
<proteinExistence type="predicted"/>
<feature type="chain" id="PRO_5014142868" evidence="1">
    <location>
        <begin position="20"/>
        <end position="329"/>
    </location>
</feature>
<dbReference type="SUPFAM" id="SSF53187">
    <property type="entry name" value="Zn-dependent exopeptidases"/>
    <property type="match status" value="1"/>
</dbReference>
<evidence type="ECO:0000313" key="4">
    <source>
        <dbReference type="Proteomes" id="UP000242687"/>
    </source>
</evidence>
<protein>
    <submittedName>
        <fullName evidence="3">Zn-dependent M28 family amino/carboxypeptidase</fullName>
    </submittedName>
</protein>
<keyword evidence="3" id="KW-0121">Carboxypeptidase</keyword>
<dbReference type="EMBL" id="PGFJ01000001">
    <property type="protein sequence ID" value="PJJ83139.1"/>
    <property type="molecule type" value="Genomic_DNA"/>
</dbReference>
<evidence type="ECO:0000313" key="3">
    <source>
        <dbReference type="EMBL" id="PJJ83139.1"/>
    </source>
</evidence>
<name>A0A2H9VQN9_9SPHI</name>
<feature type="domain" description="Peptidase M28" evidence="2">
    <location>
        <begin position="107"/>
        <end position="308"/>
    </location>
</feature>
<feature type="signal peptide" evidence="1">
    <location>
        <begin position="1"/>
        <end position="19"/>
    </location>
</feature>
<keyword evidence="4" id="KW-1185">Reference proteome</keyword>
<dbReference type="Gene3D" id="3.40.630.10">
    <property type="entry name" value="Zn peptidases"/>
    <property type="match status" value="1"/>
</dbReference>
<dbReference type="InterPro" id="IPR007484">
    <property type="entry name" value="Peptidase_M28"/>
</dbReference>
<dbReference type="OrthoDB" id="9764939at2"/>
<evidence type="ECO:0000259" key="2">
    <source>
        <dbReference type="Pfam" id="PF04389"/>
    </source>
</evidence>
<dbReference type="Pfam" id="PF04389">
    <property type="entry name" value="Peptidase_M28"/>
    <property type="match status" value="1"/>
</dbReference>
<comment type="caution">
    <text evidence="3">The sequence shown here is derived from an EMBL/GenBank/DDBJ whole genome shotgun (WGS) entry which is preliminary data.</text>
</comment>
<gene>
    <name evidence="3" type="ORF">CLV57_0117</name>
</gene>
<sequence>MKKLIALISILTLSISTYAQDVDKLIEQKDVARIIQTLAADDMQGRGTFTPGIEKAAQFIEGEFKSIGLKPLEGLNGFRQVVDVKALGQLPTRGNMAEKLNNNPLFNVVGVLPGKSKPDEYVIFSAHYDHLGVVKPVEADSIANGADDDASGTTAVITLAKYFKKLDNNARTIIFVAFTAEEIGGFGARYFSKMVNPDKTVAMFNIEMIGKPSKFGENSAFITGFERSDFGTILQKNLEGTAFKFHPDPYPEQNLFYRSDNATLARLGVPAHTISTDQIDIDKLYHSVKDEFNSLDVKNITATIKAIALSSRGIIAGVETPTRVAKLER</sequence>
<keyword evidence="3" id="KW-0378">Hydrolase</keyword>